<evidence type="ECO:0000313" key="8">
    <source>
        <dbReference type="Proteomes" id="UP000295210"/>
    </source>
</evidence>
<dbReference type="AlphaFoldDB" id="A0A4R1L7N6"/>
<dbReference type="RefSeq" id="WP_131994991.1">
    <property type="nucleotide sequence ID" value="NZ_SMGK01000002.1"/>
</dbReference>
<evidence type="ECO:0000256" key="1">
    <source>
        <dbReference type="ARBA" id="ARBA00022617"/>
    </source>
</evidence>
<feature type="region of interest" description="Disordered" evidence="5">
    <location>
        <begin position="120"/>
        <end position="140"/>
    </location>
</feature>
<dbReference type="InterPro" id="IPR051459">
    <property type="entry name" value="Cytochrome_c-type_DH"/>
</dbReference>
<dbReference type="InterPro" id="IPR009056">
    <property type="entry name" value="Cyt_c-like_dom"/>
</dbReference>
<dbReference type="Gene3D" id="1.10.760.10">
    <property type="entry name" value="Cytochrome c-like domain"/>
    <property type="match status" value="2"/>
</dbReference>
<dbReference type="Pfam" id="PF13442">
    <property type="entry name" value="Cytochrome_CBB3"/>
    <property type="match status" value="2"/>
</dbReference>
<reference evidence="7 8" key="1">
    <citation type="submission" date="2019-03" db="EMBL/GenBank/DDBJ databases">
        <title>Genomic Encyclopedia of Type Strains, Phase IV (KMG-IV): sequencing the most valuable type-strain genomes for metagenomic binning, comparative biology and taxonomic classification.</title>
        <authorList>
            <person name="Goeker M."/>
        </authorList>
    </citation>
    <scope>NUCLEOTIDE SEQUENCE [LARGE SCALE GENOMIC DNA]</scope>
    <source>
        <strain evidence="7 8">DSM 103428</strain>
    </source>
</reference>
<evidence type="ECO:0000256" key="5">
    <source>
        <dbReference type="SAM" id="MobiDB-lite"/>
    </source>
</evidence>
<evidence type="ECO:0000256" key="2">
    <source>
        <dbReference type="ARBA" id="ARBA00022723"/>
    </source>
</evidence>
<evidence type="ECO:0000313" key="7">
    <source>
        <dbReference type="EMBL" id="TCK74235.1"/>
    </source>
</evidence>
<keyword evidence="3 4" id="KW-0408">Iron</keyword>
<feature type="domain" description="Cytochrome c" evidence="6">
    <location>
        <begin position="36"/>
        <end position="119"/>
    </location>
</feature>
<proteinExistence type="predicted"/>
<evidence type="ECO:0000259" key="6">
    <source>
        <dbReference type="PROSITE" id="PS51007"/>
    </source>
</evidence>
<dbReference type="InterPro" id="IPR036909">
    <property type="entry name" value="Cyt_c-like_dom_sf"/>
</dbReference>
<evidence type="ECO:0000256" key="4">
    <source>
        <dbReference type="PROSITE-ProRule" id="PRU00433"/>
    </source>
</evidence>
<comment type="caution">
    <text evidence="7">The sequence shown here is derived from an EMBL/GenBank/DDBJ whole genome shotgun (WGS) entry which is preliminary data.</text>
</comment>
<accession>A0A4R1L7N6</accession>
<dbReference type="GO" id="GO:0020037">
    <property type="term" value="F:heme binding"/>
    <property type="evidence" value="ECO:0007669"/>
    <property type="project" value="InterPro"/>
</dbReference>
<dbReference type="PANTHER" id="PTHR35008:SF4">
    <property type="entry name" value="BLL4482 PROTEIN"/>
    <property type="match status" value="1"/>
</dbReference>
<evidence type="ECO:0000256" key="3">
    <source>
        <dbReference type="ARBA" id="ARBA00023004"/>
    </source>
</evidence>
<dbReference type="Proteomes" id="UP000295210">
    <property type="component" value="Unassembled WGS sequence"/>
</dbReference>
<dbReference type="GO" id="GO:0046872">
    <property type="term" value="F:metal ion binding"/>
    <property type="evidence" value="ECO:0007669"/>
    <property type="project" value="UniProtKB-KW"/>
</dbReference>
<feature type="domain" description="Cytochrome c" evidence="6">
    <location>
        <begin position="139"/>
        <end position="224"/>
    </location>
</feature>
<keyword evidence="1 4" id="KW-0349">Heme</keyword>
<dbReference type="PROSITE" id="PS51257">
    <property type="entry name" value="PROKAR_LIPOPROTEIN"/>
    <property type="match status" value="1"/>
</dbReference>
<dbReference type="GO" id="GO:0009055">
    <property type="term" value="F:electron transfer activity"/>
    <property type="evidence" value="ECO:0007669"/>
    <property type="project" value="InterPro"/>
</dbReference>
<gene>
    <name evidence="7" type="ORF">C7378_1857</name>
</gene>
<name>A0A4R1L7N6_9BACT</name>
<dbReference type="PROSITE" id="PS51007">
    <property type="entry name" value="CYTC"/>
    <property type="match status" value="2"/>
</dbReference>
<dbReference type="OrthoDB" id="9779283at2"/>
<dbReference type="SUPFAM" id="SSF46626">
    <property type="entry name" value="Cytochrome c"/>
    <property type="match status" value="2"/>
</dbReference>
<dbReference type="EMBL" id="SMGK01000002">
    <property type="protein sequence ID" value="TCK74235.1"/>
    <property type="molecule type" value="Genomic_DNA"/>
</dbReference>
<sequence length="238" mass="25086">MHARMIKGGVALLSALTLAGCTKPKERVEPVQLRPEQVVSFPTLYAENCAACHGAHGRDGIALALNNPVYLAVADDATLKNVISNGEEGALMPAFAKSAGGFLTDQQVGILASGIRQQWGQPGVLDGQNPPPYKSDKQADAANGQKVYATYCASCHGADSAHAGKAGSILDGSFLALVNGQTLRTIILAGRPDLGQPDWRNDVPGHPMTDQEITDVVAWLESQQPKNPGQPYLQGQQP</sequence>
<keyword evidence="8" id="KW-1185">Reference proteome</keyword>
<keyword evidence="2 4" id="KW-0479">Metal-binding</keyword>
<organism evidence="7 8">
    <name type="scientific">Acidipila rosea</name>
    <dbReference type="NCBI Taxonomy" id="768535"/>
    <lineage>
        <taxon>Bacteria</taxon>
        <taxon>Pseudomonadati</taxon>
        <taxon>Acidobacteriota</taxon>
        <taxon>Terriglobia</taxon>
        <taxon>Terriglobales</taxon>
        <taxon>Acidobacteriaceae</taxon>
        <taxon>Acidipila</taxon>
    </lineage>
</organism>
<dbReference type="PANTHER" id="PTHR35008">
    <property type="entry name" value="BLL4482 PROTEIN-RELATED"/>
    <property type="match status" value="1"/>
</dbReference>
<protein>
    <submittedName>
        <fullName evidence="7">Cytochrome c oxidase cbb3-type subunit 3</fullName>
    </submittedName>
</protein>